<keyword evidence="7" id="KW-0812">Transmembrane</keyword>
<name>A0ABD6EAY6_9BILA</name>
<keyword evidence="6" id="KW-0527">Neuropeptide</keyword>
<keyword evidence="4" id="KW-0165">Cleavage on pair of basic residues</keyword>
<dbReference type="Proteomes" id="UP001608902">
    <property type="component" value="Unassembled WGS sequence"/>
</dbReference>
<feature type="transmembrane region" description="Helical" evidence="7">
    <location>
        <begin position="6"/>
        <end position="25"/>
    </location>
</feature>
<proteinExistence type="inferred from homology"/>
<evidence type="ECO:0000256" key="2">
    <source>
        <dbReference type="ARBA" id="ARBA00006356"/>
    </source>
</evidence>
<evidence type="ECO:0000256" key="4">
    <source>
        <dbReference type="ARBA" id="ARBA00022685"/>
    </source>
</evidence>
<dbReference type="Pfam" id="PF01581">
    <property type="entry name" value="FARP"/>
    <property type="match status" value="2"/>
</dbReference>
<evidence type="ECO:0000256" key="7">
    <source>
        <dbReference type="SAM" id="Phobius"/>
    </source>
</evidence>
<dbReference type="GO" id="GO:0007218">
    <property type="term" value="P:neuropeptide signaling pathway"/>
    <property type="evidence" value="ECO:0007669"/>
    <property type="project" value="UniProtKB-KW"/>
</dbReference>
<comment type="caution">
    <text evidence="8">The sequence shown here is derived from an EMBL/GenBank/DDBJ whole genome shotgun (WGS) entry which is preliminary data.</text>
</comment>
<dbReference type="EMBL" id="JBGFUD010000161">
    <property type="protein sequence ID" value="MFH4973847.1"/>
    <property type="molecule type" value="Genomic_DNA"/>
</dbReference>
<evidence type="ECO:0000313" key="9">
    <source>
        <dbReference type="Proteomes" id="UP001608902"/>
    </source>
</evidence>
<organism evidence="8 9">
    <name type="scientific">Gnathostoma spinigerum</name>
    <dbReference type="NCBI Taxonomy" id="75299"/>
    <lineage>
        <taxon>Eukaryota</taxon>
        <taxon>Metazoa</taxon>
        <taxon>Ecdysozoa</taxon>
        <taxon>Nematoda</taxon>
        <taxon>Chromadorea</taxon>
        <taxon>Rhabditida</taxon>
        <taxon>Spirurina</taxon>
        <taxon>Gnathostomatomorpha</taxon>
        <taxon>Gnathostomatoidea</taxon>
        <taxon>Gnathostomatidae</taxon>
        <taxon>Gnathostoma</taxon>
    </lineage>
</organism>
<sequence>MLPVNTHISISAVILLLAVVTTYALTALEAPSMRDYDTSDLSAISSSIMDKRFREPIRFGKRAREPIRFGKREREPIRFGKRTREAFRLGKPDETWMTHYGFIERPEVWQAM</sequence>
<comment type="subcellular location">
    <subcellularLocation>
        <location evidence="1">Secreted</location>
    </subcellularLocation>
</comment>
<keyword evidence="9" id="KW-1185">Reference proteome</keyword>
<reference evidence="8 9" key="1">
    <citation type="submission" date="2024-08" db="EMBL/GenBank/DDBJ databases">
        <title>Gnathostoma spinigerum genome.</title>
        <authorList>
            <person name="Gonzalez-Bertolin B."/>
            <person name="Monzon S."/>
            <person name="Zaballos A."/>
            <person name="Jimenez P."/>
            <person name="Dekumyoy P."/>
            <person name="Varona S."/>
            <person name="Cuesta I."/>
            <person name="Sumanam S."/>
            <person name="Adisakwattana P."/>
            <person name="Gasser R.B."/>
            <person name="Hernandez-Gonzalez A."/>
            <person name="Young N.D."/>
            <person name="Perteguer M.J."/>
        </authorList>
    </citation>
    <scope>NUCLEOTIDE SEQUENCE [LARGE SCALE GENOMIC DNA]</scope>
    <source>
        <strain evidence="8">AL3</strain>
        <tissue evidence="8">Liver</tissue>
    </source>
</reference>
<protein>
    <submittedName>
        <fullName evidence="8">Uncharacterized protein</fullName>
    </submittedName>
</protein>
<evidence type="ECO:0000256" key="6">
    <source>
        <dbReference type="ARBA" id="ARBA00023320"/>
    </source>
</evidence>
<dbReference type="AlphaFoldDB" id="A0ABD6EAY6"/>
<dbReference type="GO" id="GO:0005576">
    <property type="term" value="C:extracellular region"/>
    <property type="evidence" value="ECO:0007669"/>
    <property type="project" value="UniProtKB-SubCell"/>
</dbReference>
<evidence type="ECO:0000256" key="3">
    <source>
        <dbReference type="ARBA" id="ARBA00022525"/>
    </source>
</evidence>
<keyword evidence="7" id="KW-0472">Membrane</keyword>
<keyword evidence="5" id="KW-0027">Amidation</keyword>
<dbReference type="InterPro" id="IPR002544">
    <property type="entry name" value="FMRFamid-related_peptide-like"/>
</dbReference>
<evidence type="ECO:0000256" key="1">
    <source>
        <dbReference type="ARBA" id="ARBA00004613"/>
    </source>
</evidence>
<gene>
    <name evidence="8" type="ORF">AB6A40_000556</name>
</gene>
<comment type="similarity">
    <text evidence="2">Belongs to the FARP (FMRFamide related peptide) family.</text>
</comment>
<evidence type="ECO:0000313" key="8">
    <source>
        <dbReference type="EMBL" id="MFH4973847.1"/>
    </source>
</evidence>
<accession>A0ABD6EAY6</accession>
<keyword evidence="7" id="KW-1133">Transmembrane helix</keyword>
<keyword evidence="3" id="KW-0964">Secreted</keyword>
<evidence type="ECO:0000256" key="5">
    <source>
        <dbReference type="ARBA" id="ARBA00022815"/>
    </source>
</evidence>